<dbReference type="Proteomes" id="UP001589793">
    <property type="component" value="Unassembled WGS sequence"/>
</dbReference>
<gene>
    <name evidence="4" type="ORF">ACFFF6_15295</name>
</gene>
<accession>A0ABV6REC3</accession>
<keyword evidence="1" id="KW-0560">Oxidoreductase</keyword>
<feature type="domain" description="D-isomer specific 2-hydroxyacid dehydrogenase NAD-binding" evidence="3">
    <location>
        <begin position="100"/>
        <end position="283"/>
    </location>
</feature>
<dbReference type="InterPro" id="IPR006140">
    <property type="entry name" value="D-isomer_DH_NAD-bd"/>
</dbReference>
<keyword evidence="2" id="KW-0520">NAD</keyword>
<dbReference type="InterPro" id="IPR036291">
    <property type="entry name" value="NAD(P)-bd_dom_sf"/>
</dbReference>
<evidence type="ECO:0000313" key="5">
    <source>
        <dbReference type="Proteomes" id="UP001589793"/>
    </source>
</evidence>
<keyword evidence="5" id="KW-1185">Reference proteome</keyword>
<evidence type="ECO:0000259" key="3">
    <source>
        <dbReference type="Pfam" id="PF02826"/>
    </source>
</evidence>
<reference evidence="4 5" key="1">
    <citation type="submission" date="2024-09" db="EMBL/GenBank/DDBJ databases">
        <authorList>
            <person name="Sun Q."/>
            <person name="Mori K."/>
        </authorList>
    </citation>
    <scope>NUCLEOTIDE SEQUENCE [LARGE SCALE GENOMIC DNA]</scope>
    <source>
        <strain evidence="4 5">CICC 10874</strain>
    </source>
</reference>
<proteinExistence type="predicted"/>
<dbReference type="SUPFAM" id="SSF52283">
    <property type="entry name" value="Formate/glycerate dehydrogenase catalytic domain-like"/>
    <property type="match status" value="1"/>
</dbReference>
<dbReference type="SUPFAM" id="SSF51735">
    <property type="entry name" value="NAD(P)-binding Rossmann-fold domains"/>
    <property type="match status" value="1"/>
</dbReference>
<dbReference type="Pfam" id="PF02826">
    <property type="entry name" value="2-Hacid_dh_C"/>
    <property type="match status" value="1"/>
</dbReference>
<dbReference type="RefSeq" id="WP_376982269.1">
    <property type="nucleotide sequence ID" value="NZ_JBHLSV010000022.1"/>
</dbReference>
<evidence type="ECO:0000313" key="4">
    <source>
        <dbReference type="EMBL" id="MFC0675329.1"/>
    </source>
</evidence>
<organism evidence="4 5">
    <name type="scientific">Brachybacterium hainanense</name>
    <dbReference type="NCBI Taxonomy" id="1541174"/>
    <lineage>
        <taxon>Bacteria</taxon>
        <taxon>Bacillati</taxon>
        <taxon>Actinomycetota</taxon>
        <taxon>Actinomycetes</taxon>
        <taxon>Micrococcales</taxon>
        <taxon>Dermabacteraceae</taxon>
        <taxon>Brachybacterium</taxon>
    </lineage>
</organism>
<comment type="caution">
    <text evidence="4">The sequence shown here is derived from an EMBL/GenBank/DDBJ whole genome shotgun (WGS) entry which is preliminary data.</text>
</comment>
<evidence type="ECO:0000256" key="2">
    <source>
        <dbReference type="ARBA" id="ARBA00023027"/>
    </source>
</evidence>
<evidence type="ECO:0000256" key="1">
    <source>
        <dbReference type="ARBA" id="ARBA00023002"/>
    </source>
</evidence>
<dbReference type="PANTHER" id="PTHR43333">
    <property type="entry name" value="2-HACID_DH_C DOMAIN-CONTAINING PROTEIN"/>
    <property type="match status" value="1"/>
</dbReference>
<dbReference type="Gene3D" id="3.40.50.720">
    <property type="entry name" value="NAD(P)-binding Rossmann-like Domain"/>
    <property type="match status" value="2"/>
</dbReference>
<name>A0ABV6REC3_9MICO</name>
<protein>
    <submittedName>
        <fullName evidence="4">NAD(P)-dependent oxidoreductase</fullName>
    </submittedName>
</protein>
<dbReference type="PANTHER" id="PTHR43333:SF1">
    <property type="entry name" value="D-ISOMER SPECIFIC 2-HYDROXYACID DEHYDROGENASE NAD-BINDING DOMAIN-CONTAINING PROTEIN"/>
    <property type="match status" value="1"/>
</dbReference>
<dbReference type="EMBL" id="JBHLSV010000022">
    <property type="protein sequence ID" value="MFC0675329.1"/>
    <property type="molecule type" value="Genomic_DNA"/>
</dbReference>
<sequence>MKILLPDTMPLSPALPEGWEPVVVDARAEIPAEHRDARALVVWGPSRRHLASAASSLPDLEMIQSLSAGIDAIEAAGFAPSVRIAAGAGLHSATVSEHALALILALVRRLPESAAAQERHEWSRELGGVQELHPADRITTLLGADVLIWGFGEIGQTLAPILRSLGATVRGVARSAGERSGFEVIAEADVAAALRGTDVLVNILPATAATRHAVDADVFAALPDRALFVNVGRGDTVDQEALRTALETGQIRAAAIDVTSPEPLPAEDPLWDAPHLLITPHGAGGRPVGADARIAENLAAHVAGRPLYAEAPRG</sequence>